<dbReference type="InterPro" id="IPR012677">
    <property type="entry name" value="Nucleotide-bd_a/b_plait_sf"/>
</dbReference>
<dbReference type="GO" id="GO:0003723">
    <property type="term" value="F:RNA binding"/>
    <property type="evidence" value="ECO:0007669"/>
    <property type="project" value="UniProtKB-KW"/>
</dbReference>
<dbReference type="PROSITE" id="PS50102">
    <property type="entry name" value="RRM"/>
    <property type="match status" value="1"/>
</dbReference>
<protein>
    <submittedName>
        <fullName evidence="4">RRM domain-containing RNA-binding protein</fullName>
    </submittedName>
</protein>
<dbReference type="eggNOG" id="COG0724">
    <property type="taxonomic scope" value="Bacteria"/>
</dbReference>
<feature type="domain" description="RRM" evidence="3">
    <location>
        <begin position="1"/>
        <end position="79"/>
    </location>
</feature>
<dbReference type="PATRIC" id="fig|292564.3.peg.867"/>
<dbReference type="PANTHER" id="PTHR48027">
    <property type="entry name" value="HETEROGENEOUS NUCLEAR RIBONUCLEOPROTEIN 87F-RELATED"/>
    <property type="match status" value="1"/>
</dbReference>
<evidence type="ECO:0000259" key="3">
    <source>
        <dbReference type="PROSITE" id="PS50102"/>
    </source>
</evidence>
<sequence length="140" mass="13812">MTIYVGNLSFQAEREDLLDLFGQYGEVRQCSLPLDRETGRKRGFAFIELADDASEQKAIDDLQDVEWMGRMIRVNKATPREGGGGGGGRAGGGGYGGGGGRPGGGGGRSGGGGYGGGGGGGYGGGGGGGYGGGGGGGNRW</sequence>
<dbReference type="OrthoDB" id="465979at2"/>
<dbReference type="HOGENOM" id="CLU_012062_28_1_3"/>
<dbReference type="RefSeq" id="WP_015108550.1">
    <property type="nucleotide sequence ID" value="NC_019675.1"/>
</dbReference>
<dbReference type="Pfam" id="PF00076">
    <property type="entry name" value="RRM_1"/>
    <property type="match status" value="1"/>
</dbReference>
<dbReference type="InterPro" id="IPR035979">
    <property type="entry name" value="RBD_domain_sf"/>
</dbReference>
<dbReference type="AlphaFoldDB" id="K9P5U6"/>
<evidence type="ECO:0000313" key="5">
    <source>
        <dbReference type="Proteomes" id="UP000010388"/>
    </source>
</evidence>
<gene>
    <name evidence="4" type="ordered locus">Cyagr_0914</name>
</gene>
<name>K9P5U6_CYAGP</name>
<dbReference type="Proteomes" id="UP000010388">
    <property type="component" value="Chromosome"/>
</dbReference>
<evidence type="ECO:0000256" key="1">
    <source>
        <dbReference type="ARBA" id="ARBA00022884"/>
    </source>
</evidence>
<dbReference type="InterPro" id="IPR052462">
    <property type="entry name" value="SLIRP/GR-RBP-like"/>
</dbReference>
<dbReference type="KEGG" id="cgc:Cyagr_0914"/>
<dbReference type="SUPFAM" id="SSF54928">
    <property type="entry name" value="RNA-binding domain, RBD"/>
    <property type="match status" value="1"/>
</dbReference>
<dbReference type="InterPro" id="IPR000504">
    <property type="entry name" value="RRM_dom"/>
</dbReference>
<accession>K9P5U6</accession>
<keyword evidence="1" id="KW-0694">RNA-binding</keyword>
<reference evidence="5" key="1">
    <citation type="journal article" date="2013" name="Proc. Natl. Acad. Sci. U.S.A.">
        <title>Improving the coverage of the cyanobacterial phylum using diversity-driven genome sequencing.</title>
        <authorList>
            <person name="Shih P.M."/>
            <person name="Wu D."/>
            <person name="Latifi A."/>
            <person name="Axen S.D."/>
            <person name="Fewer D.P."/>
            <person name="Talla E."/>
            <person name="Calteau A."/>
            <person name="Cai F."/>
            <person name="Tandeau de Marsac N."/>
            <person name="Rippka R."/>
            <person name="Herdman M."/>
            <person name="Sivonen K."/>
            <person name="Coursin T."/>
            <person name="Laurent T."/>
            <person name="Goodwin L."/>
            <person name="Nolan M."/>
            <person name="Davenport K.W."/>
            <person name="Han C.S."/>
            <person name="Rubin E.M."/>
            <person name="Eisen J.A."/>
            <person name="Woyke T."/>
            <person name="Gugger M."/>
            <person name="Kerfeld C.A."/>
        </authorList>
    </citation>
    <scope>NUCLEOTIDE SEQUENCE [LARGE SCALE GENOMIC DNA]</scope>
    <source>
        <strain evidence="5">ATCC 27147 / PCC 6307</strain>
    </source>
</reference>
<evidence type="ECO:0000256" key="2">
    <source>
        <dbReference type="SAM" id="MobiDB-lite"/>
    </source>
</evidence>
<evidence type="ECO:0000313" key="4">
    <source>
        <dbReference type="EMBL" id="AFY28096.1"/>
    </source>
</evidence>
<feature type="compositionally biased region" description="Gly residues" evidence="2">
    <location>
        <begin position="81"/>
        <end position="119"/>
    </location>
</feature>
<dbReference type="STRING" id="292564.Cyagr_0914"/>
<dbReference type="SMART" id="SM00360">
    <property type="entry name" value="RRM"/>
    <property type="match status" value="1"/>
</dbReference>
<dbReference type="EMBL" id="CP003495">
    <property type="protein sequence ID" value="AFY28096.1"/>
    <property type="molecule type" value="Genomic_DNA"/>
</dbReference>
<proteinExistence type="predicted"/>
<dbReference type="Gene3D" id="3.30.70.330">
    <property type="match status" value="1"/>
</dbReference>
<organism evidence="4 5">
    <name type="scientific">Cyanobium gracile (strain ATCC 27147 / PCC 6307)</name>
    <dbReference type="NCBI Taxonomy" id="292564"/>
    <lineage>
        <taxon>Bacteria</taxon>
        <taxon>Bacillati</taxon>
        <taxon>Cyanobacteriota</taxon>
        <taxon>Cyanophyceae</taxon>
        <taxon>Synechococcales</taxon>
        <taxon>Prochlorococcaceae</taxon>
        <taxon>Cyanobium</taxon>
    </lineage>
</organism>
<feature type="region of interest" description="Disordered" evidence="2">
    <location>
        <begin position="75"/>
        <end position="119"/>
    </location>
</feature>